<evidence type="ECO:0000313" key="3">
    <source>
        <dbReference type="Proteomes" id="UP000008210"/>
    </source>
</evidence>
<organism evidence="2 3">
    <name type="scientific">Cupriavidus necator (strain ATCC 17699 / DSM 428 / KCTC 22496 / NCIMB 10442 / H16 / Stanier 337)</name>
    <name type="common">Ralstonia eutropha</name>
    <dbReference type="NCBI Taxonomy" id="381666"/>
    <lineage>
        <taxon>Bacteria</taxon>
        <taxon>Pseudomonadati</taxon>
        <taxon>Pseudomonadota</taxon>
        <taxon>Betaproteobacteria</taxon>
        <taxon>Burkholderiales</taxon>
        <taxon>Burkholderiaceae</taxon>
        <taxon>Cupriavidus</taxon>
    </lineage>
</organism>
<dbReference type="EMBL" id="AM260480">
    <property type="protein sequence ID" value="CAJ94998.1"/>
    <property type="molecule type" value="Genomic_DNA"/>
</dbReference>
<evidence type="ECO:0000313" key="2">
    <source>
        <dbReference type="EMBL" id="CAJ94998.1"/>
    </source>
</evidence>
<accession>Q0K4S6</accession>
<keyword evidence="3" id="KW-1185">Reference proteome</keyword>
<gene>
    <name evidence="2" type="ordered locus">H16_B0197</name>
</gene>
<dbReference type="KEGG" id="reh:H16_B0197"/>
<evidence type="ECO:0000256" key="1">
    <source>
        <dbReference type="SAM" id="MobiDB-lite"/>
    </source>
</evidence>
<proteinExistence type="predicted"/>
<dbReference type="AlphaFoldDB" id="Q0K4S6"/>
<feature type="region of interest" description="Disordered" evidence="1">
    <location>
        <begin position="61"/>
        <end position="87"/>
    </location>
</feature>
<dbReference type="Proteomes" id="UP000008210">
    <property type="component" value="Chromosome 2"/>
</dbReference>
<protein>
    <submittedName>
        <fullName evidence="2">Uncharacterized protein</fullName>
    </submittedName>
</protein>
<feature type="region of interest" description="Disordered" evidence="1">
    <location>
        <begin position="1"/>
        <end position="29"/>
    </location>
</feature>
<name>Q0K4S6_CUPNH</name>
<sequence>MESGKATPAQQPPDHPAEQGSLATKNEEPVMATVHVPFSSTPHAVALARILHVTQQAWGLKPSKDQLQSPAPAPAGANMPSRPHPLSRRVRLARAAARAFEAQVMAIRCRQVFVG</sequence>
<reference evidence="2 3" key="1">
    <citation type="journal article" date="2006" name="Nat. Biotechnol.">
        <title>Genome sequence of the bioplastic-producing 'Knallgas' bacterium Ralstonia eutropha H16.</title>
        <authorList>
            <person name="Pohlmann A."/>
            <person name="Fricke W.F."/>
            <person name="Reinecke F."/>
            <person name="Kusian B."/>
            <person name="Liesegang H."/>
            <person name="Cramm R."/>
            <person name="Eitinger T."/>
            <person name="Ewering C."/>
            <person name="Potter M."/>
            <person name="Schwartz E."/>
            <person name="Strittmatter A."/>
            <person name="Voss I."/>
            <person name="Gottschalk G."/>
            <person name="Steinbuechel A."/>
            <person name="Friedrich B."/>
            <person name="Bowien B."/>
        </authorList>
    </citation>
    <scope>NUCLEOTIDE SEQUENCE [LARGE SCALE GENOMIC DNA]</scope>
    <source>
        <strain evidence="3">ATCC 17699 / DSM 428 / KCTC 22496 / NCIMB 10442 / H16 / Stanier 337</strain>
    </source>
</reference>
<dbReference type="HOGENOM" id="CLU_169518_0_0_4"/>
<dbReference type="eggNOG" id="ENOG5034871">
    <property type="taxonomic scope" value="Bacteria"/>
</dbReference>